<dbReference type="PANTHER" id="PTHR30041">
    <property type="entry name" value="ARSENATE REDUCTASE"/>
    <property type="match status" value="1"/>
</dbReference>
<dbReference type="OrthoDB" id="9794155at2"/>
<dbReference type="CDD" id="cd03032">
    <property type="entry name" value="ArsC_Spx"/>
    <property type="match status" value="1"/>
</dbReference>
<dbReference type="PROSITE" id="PS51354">
    <property type="entry name" value="GLUTAREDOXIN_2"/>
    <property type="match status" value="1"/>
</dbReference>
<dbReference type="EMBL" id="RCVZ01000001">
    <property type="protein sequence ID" value="RLQ98243.1"/>
    <property type="molecule type" value="Genomic_DNA"/>
</dbReference>
<organism evidence="2 3">
    <name type="scientific">Falsibacillus albus</name>
    <dbReference type="NCBI Taxonomy" id="2478915"/>
    <lineage>
        <taxon>Bacteria</taxon>
        <taxon>Bacillati</taxon>
        <taxon>Bacillota</taxon>
        <taxon>Bacilli</taxon>
        <taxon>Bacillales</taxon>
        <taxon>Bacillaceae</taxon>
        <taxon>Falsibacillus</taxon>
    </lineage>
</organism>
<protein>
    <submittedName>
        <fullName evidence="2">Spx/MgsR family RNA polymerase-binding regulatory protein</fullName>
    </submittedName>
</protein>
<evidence type="ECO:0000256" key="1">
    <source>
        <dbReference type="PROSITE-ProRule" id="PRU01282"/>
    </source>
</evidence>
<evidence type="ECO:0000313" key="2">
    <source>
        <dbReference type="EMBL" id="RLQ98243.1"/>
    </source>
</evidence>
<dbReference type="InterPro" id="IPR036249">
    <property type="entry name" value="Thioredoxin-like_sf"/>
</dbReference>
<proteinExistence type="inferred from homology"/>
<dbReference type="Gene3D" id="3.40.30.10">
    <property type="entry name" value="Glutaredoxin"/>
    <property type="match status" value="1"/>
</dbReference>
<comment type="caution">
    <text evidence="2">The sequence shown here is derived from an EMBL/GenBank/DDBJ whole genome shotgun (WGS) entry which is preliminary data.</text>
</comment>
<dbReference type="RefSeq" id="WP_121678931.1">
    <property type="nucleotide sequence ID" value="NZ_RCVZ01000001.1"/>
</dbReference>
<name>A0A3L7K595_9BACI</name>
<reference evidence="2 3" key="1">
    <citation type="submission" date="2018-10" db="EMBL/GenBank/DDBJ databases">
        <title>Falsibacillus sp. genome draft.</title>
        <authorList>
            <person name="Shi S."/>
        </authorList>
    </citation>
    <scope>NUCLEOTIDE SEQUENCE [LARGE SCALE GENOMIC DNA]</scope>
    <source>
        <strain evidence="2 3">GY 10110</strain>
    </source>
</reference>
<dbReference type="PANTHER" id="PTHR30041:SF7">
    <property type="entry name" value="GLOBAL TRANSCRIPTIONAL REGULATOR SPX"/>
    <property type="match status" value="1"/>
</dbReference>
<dbReference type="InterPro" id="IPR006660">
    <property type="entry name" value="Arsenate_reductase-like"/>
</dbReference>
<dbReference type="PROSITE" id="PS51353">
    <property type="entry name" value="ARSC"/>
    <property type="match status" value="1"/>
</dbReference>
<dbReference type="SUPFAM" id="SSF52833">
    <property type="entry name" value="Thioredoxin-like"/>
    <property type="match status" value="1"/>
</dbReference>
<dbReference type="AlphaFoldDB" id="A0A3L7K595"/>
<dbReference type="NCBIfam" id="NF002459">
    <property type="entry name" value="PRK01655.1"/>
    <property type="match status" value="1"/>
</dbReference>
<dbReference type="Proteomes" id="UP000276770">
    <property type="component" value="Unassembled WGS sequence"/>
</dbReference>
<accession>A0A3L7K595</accession>
<comment type="similarity">
    <text evidence="1">Belongs to the ArsC family.</text>
</comment>
<gene>
    <name evidence="2" type="ORF">D9X91_02325</name>
</gene>
<dbReference type="InterPro" id="IPR006504">
    <property type="entry name" value="Tscrpt_reg_Spx/MgsR"/>
</dbReference>
<dbReference type="NCBIfam" id="TIGR01617">
    <property type="entry name" value="arsC_related"/>
    <property type="match status" value="1"/>
</dbReference>
<evidence type="ECO:0000313" key="3">
    <source>
        <dbReference type="Proteomes" id="UP000276770"/>
    </source>
</evidence>
<keyword evidence="3" id="KW-1185">Reference proteome</keyword>
<dbReference type="Pfam" id="PF03960">
    <property type="entry name" value="ArsC"/>
    <property type="match status" value="1"/>
</dbReference>
<sequence length="126" mass="14492">MEELIFYTYPSCTSCRKAKKWLKANSIEFSERHIFRDPPTLDELMGILSHTTEGLDEILATRSQSYKDLSVDINDLHLSEILQLILDNPKLLRRPILFDGSKILVGYHPEGLRSMTNKKKALQLTS</sequence>